<protein>
    <submittedName>
        <fullName evidence="1">Uncharacterized protein</fullName>
    </submittedName>
</protein>
<evidence type="ECO:0000313" key="1">
    <source>
        <dbReference type="EMBL" id="KOF75641.1"/>
    </source>
</evidence>
<dbReference type="EMBL" id="KQ422034">
    <property type="protein sequence ID" value="KOF75641.1"/>
    <property type="molecule type" value="Genomic_DNA"/>
</dbReference>
<dbReference type="AlphaFoldDB" id="A0A0L8GF72"/>
<gene>
    <name evidence="1" type="ORF">OCBIM_22034417mg</name>
</gene>
<organism evidence="1">
    <name type="scientific">Octopus bimaculoides</name>
    <name type="common">California two-spotted octopus</name>
    <dbReference type="NCBI Taxonomy" id="37653"/>
    <lineage>
        <taxon>Eukaryota</taxon>
        <taxon>Metazoa</taxon>
        <taxon>Spiralia</taxon>
        <taxon>Lophotrochozoa</taxon>
        <taxon>Mollusca</taxon>
        <taxon>Cephalopoda</taxon>
        <taxon>Coleoidea</taxon>
        <taxon>Octopodiformes</taxon>
        <taxon>Octopoda</taxon>
        <taxon>Incirrata</taxon>
        <taxon>Octopodidae</taxon>
        <taxon>Octopus</taxon>
    </lineage>
</organism>
<sequence length="74" mass="8535">MVFIGLYKDQLRPLLHHCGASFGCSPPELNTLSFISQQILFSIINFSSNLAYQIQIFHFKSIGQYLYTNVIFFI</sequence>
<proteinExistence type="predicted"/>
<reference evidence="1" key="1">
    <citation type="submission" date="2015-07" db="EMBL/GenBank/DDBJ databases">
        <title>MeaNS - Measles Nucleotide Surveillance Program.</title>
        <authorList>
            <person name="Tran T."/>
            <person name="Druce J."/>
        </authorList>
    </citation>
    <scope>NUCLEOTIDE SEQUENCE</scope>
    <source>
        <strain evidence="1">UCB-OBI-ISO-001</strain>
        <tissue evidence="1">Gonad</tissue>
    </source>
</reference>
<name>A0A0L8GF72_OCTBM</name>
<accession>A0A0L8GF72</accession>